<organism evidence="2 3">
    <name type="scientific">Eumeta variegata</name>
    <name type="common">Bagworm moth</name>
    <name type="synonym">Eumeta japonica</name>
    <dbReference type="NCBI Taxonomy" id="151549"/>
    <lineage>
        <taxon>Eukaryota</taxon>
        <taxon>Metazoa</taxon>
        <taxon>Ecdysozoa</taxon>
        <taxon>Arthropoda</taxon>
        <taxon>Hexapoda</taxon>
        <taxon>Insecta</taxon>
        <taxon>Pterygota</taxon>
        <taxon>Neoptera</taxon>
        <taxon>Endopterygota</taxon>
        <taxon>Lepidoptera</taxon>
        <taxon>Glossata</taxon>
        <taxon>Ditrysia</taxon>
        <taxon>Tineoidea</taxon>
        <taxon>Psychidae</taxon>
        <taxon>Oiketicinae</taxon>
        <taxon>Eumeta</taxon>
    </lineage>
</organism>
<evidence type="ECO:0000256" key="1">
    <source>
        <dbReference type="SAM" id="MobiDB-lite"/>
    </source>
</evidence>
<protein>
    <submittedName>
        <fullName evidence="2">Uncharacterized protein</fullName>
    </submittedName>
</protein>
<keyword evidence="3" id="KW-1185">Reference proteome</keyword>
<evidence type="ECO:0000313" key="3">
    <source>
        <dbReference type="Proteomes" id="UP000299102"/>
    </source>
</evidence>
<reference evidence="2 3" key="1">
    <citation type="journal article" date="2019" name="Commun. Biol.">
        <title>The bagworm genome reveals a unique fibroin gene that provides high tensile strength.</title>
        <authorList>
            <person name="Kono N."/>
            <person name="Nakamura H."/>
            <person name="Ohtoshi R."/>
            <person name="Tomita M."/>
            <person name="Numata K."/>
            <person name="Arakawa K."/>
        </authorList>
    </citation>
    <scope>NUCLEOTIDE SEQUENCE [LARGE SCALE GENOMIC DNA]</scope>
</reference>
<proteinExistence type="predicted"/>
<feature type="compositionally biased region" description="Basic and acidic residues" evidence="1">
    <location>
        <begin position="7"/>
        <end position="25"/>
    </location>
</feature>
<dbReference type="EMBL" id="BGZK01000325">
    <property type="protein sequence ID" value="GBP36893.1"/>
    <property type="molecule type" value="Genomic_DNA"/>
</dbReference>
<name>A0A4C1VE65_EUMVA</name>
<dbReference type="AlphaFoldDB" id="A0A4C1VE65"/>
<dbReference type="Proteomes" id="UP000299102">
    <property type="component" value="Unassembled WGS sequence"/>
</dbReference>
<comment type="caution">
    <text evidence="2">The sequence shown here is derived from an EMBL/GenBank/DDBJ whole genome shotgun (WGS) entry which is preliminary data.</text>
</comment>
<evidence type="ECO:0000313" key="2">
    <source>
        <dbReference type="EMBL" id="GBP36893.1"/>
    </source>
</evidence>
<accession>A0A4C1VE65</accession>
<sequence>MLCADGTQERSGEKRPELINRKDTCLDDEQTGLPPRGRRREAASGGPVARRPPPAGGPLSATGGRHYDVVTAVHGARTGPNYNFKFCRPKRCLASIMERAPDGGCEKEPALSTAWALTE</sequence>
<gene>
    <name evidence="2" type="ORF">EVAR_23195_1</name>
</gene>
<feature type="region of interest" description="Disordered" evidence="1">
    <location>
        <begin position="1"/>
        <end position="63"/>
    </location>
</feature>